<evidence type="ECO:0000313" key="2">
    <source>
        <dbReference type="Proteomes" id="UP001209570"/>
    </source>
</evidence>
<proteinExistence type="predicted"/>
<name>A0AAD5L5U7_PYTIN</name>
<reference evidence="1" key="1">
    <citation type="submission" date="2021-12" db="EMBL/GenBank/DDBJ databases">
        <title>Prjna785345.</title>
        <authorList>
            <person name="Rujirawat T."/>
            <person name="Krajaejun T."/>
        </authorList>
    </citation>
    <scope>NUCLEOTIDE SEQUENCE</scope>
    <source>
        <strain evidence="1">Pi057C3</strain>
    </source>
</reference>
<organism evidence="1 2">
    <name type="scientific">Pythium insidiosum</name>
    <name type="common">Pythiosis disease agent</name>
    <dbReference type="NCBI Taxonomy" id="114742"/>
    <lineage>
        <taxon>Eukaryota</taxon>
        <taxon>Sar</taxon>
        <taxon>Stramenopiles</taxon>
        <taxon>Oomycota</taxon>
        <taxon>Peronosporomycetes</taxon>
        <taxon>Pythiales</taxon>
        <taxon>Pythiaceae</taxon>
        <taxon>Pythium</taxon>
    </lineage>
</organism>
<comment type="caution">
    <text evidence="1">The sequence shown here is derived from an EMBL/GenBank/DDBJ whole genome shotgun (WGS) entry which is preliminary data.</text>
</comment>
<accession>A0AAD5L5U7</accession>
<evidence type="ECO:0000313" key="1">
    <source>
        <dbReference type="EMBL" id="KAJ0390593.1"/>
    </source>
</evidence>
<dbReference type="Gene3D" id="3.80.10.10">
    <property type="entry name" value="Ribonuclease Inhibitor"/>
    <property type="match status" value="1"/>
</dbReference>
<dbReference type="Proteomes" id="UP001209570">
    <property type="component" value="Unassembled WGS sequence"/>
</dbReference>
<dbReference type="SUPFAM" id="SSF52047">
    <property type="entry name" value="RNI-like"/>
    <property type="match status" value="1"/>
</dbReference>
<dbReference type="EMBL" id="JAKCXM010001893">
    <property type="protein sequence ID" value="KAJ0390593.1"/>
    <property type="molecule type" value="Genomic_DNA"/>
</dbReference>
<keyword evidence="2" id="KW-1185">Reference proteome</keyword>
<dbReference type="AlphaFoldDB" id="A0AAD5L5U7"/>
<protein>
    <submittedName>
        <fullName evidence="1">Uncharacterized protein</fullName>
    </submittedName>
</protein>
<gene>
    <name evidence="1" type="ORF">P43SY_011502</name>
</gene>
<sequence>MTSRIGKKIGVILPGFGLAMVSQDDIVQVDSPLGCGYRASALVTLALNALKVDDDDDTNQLVGSFFSQLYLPSLQRLELKDNLLRRHALVAILQACPNLRILDLEACELQSINPIIEAYTASQCRIESLNLADNHVANRDIVELCRLVCQDSSPASRLREINLEGNPISRSGLHALRVAMRSSSRLRLLVLATSMDPDGTCRSMFNPVANQELPVEPFTVSQRLAFLSVLAMREGVEAMEIINLQRIFSFAASRSVRRVIWR</sequence>
<dbReference type="InterPro" id="IPR032675">
    <property type="entry name" value="LRR_dom_sf"/>
</dbReference>